<dbReference type="SUPFAM" id="SSF46785">
    <property type="entry name" value="Winged helix' DNA-binding domain"/>
    <property type="match status" value="1"/>
</dbReference>
<dbReference type="eggNOG" id="COG0340">
    <property type="taxonomic scope" value="Bacteria"/>
</dbReference>
<feature type="DNA-binding region" description="H-T-H motif" evidence="6">
    <location>
        <begin position="28"/>
        <end position="47"/>
    </location>
</feature>
<keyword evidence="2 6" id="KW-0547">Nucleotide-binding</keyword>
<dbReference type="FunCoup" id="E6W0I8">
    <property type="interactions" value="381"/>
</dbReference>
<keyword evidence="4 6" id="KW-0092">Biotin</keyword>
<dbReference type="Pfam" id="PF03099">
    <property type="entry name" value="BPL_LplA_LipB"/>
    <property type="match status" value="1"/>
</dbReference>
<dbReference type="OrthoDB" id="9807064at2"/>
<sequence length="336" mass="36594">MVSIVKTPSTRDHILQHLWQHQDQWVSGEELSGQLGISRTAINKHIGHLRSAGYTIESSPKKGYQFRAASPHLLASEIHHNLHTRLLGQEEIYCLESVESTNEYARKLAMDGAAEGTLVVTGNQVQGRGRRQRPWFSPSGSSVSFSLILRPRMSASDAPRIAQTAAVAIATALEGLIGKSVHIKWPNDILIDGRKVAGILAEMSTEMDSVEFLILGVGINVNTDANDFPPELGETATSLRICGSQTFHLASVVRACLESLEQCYSGLLSEGFAPIAANWSRRCAIEGKRIQAHMVERTIEGVVQGMDHDGALLLKDDTGHLWHLLAADVTLKPGGK</sequence>
<dbReference type="EC" id="6.3.4.15" evidence="6"/>
<dbReference type="PANTHER" id="PTHR12835">
    <property type="entry name" value="BIOTIN PROTEIN LIGASE"/>
    <property type="match status" value="1"/>
</dbReference>
<evidence type="ECO:0000313" key="8">
    <source>
        <dbReference type="EMBL" id="ADU65240.1"/>
    </source>
</evidence>
<dbReference type="HAMAP" id="MF_00978">
    <property type="entry name" value="Bifunct_BirA"/>
    <property type="match status" value="1"/>
</dbReference>
<dbReference type="InterPro" id="IPR008988">
    <property type="entry name" value="Transcriptional_repressor_C"/>
</dbReference>
<reference evidence="8 9" key="1">
    <citation type="submission" date="2010-12" db="EMBL/GenBank/DDBJ databases">
        <title>Complete sequence of Desulfurispirillum indicum S5.</title>
        <authorList>
            <consortium name="US DOE Joint Genome Institute"/>
            <person name="Lucas S."/>
            <person name="Copeland A."/>
            <person name="Lapidus A."/>
            <person name="Cheng J.-F."/>
            <person name="Goodwin L."/>
            <person name="Pitluck S."/>
            <person name="Chertkov O."/>
            <person name="Held B."/>
            <person name="Detter J.C."/>
            <person name="Han C."/>
            <person name="Tapia R."/>
            <person name="Land M."/>
            <person name="Hauser L."/>
            <person name="Kyrpides N."/>
            <person name="Ivanova N."/>
            <person name="Mikhailova N."/>
            <person name="Haggblom M."/>
            <person name="Rauschenbach I."/>
            <person name="Bini E."/>
            <person name="Woyke T."/>
        </authorList>
    </citation>
    <scope>NUCLEOTIDE SEQUENCE [LARGE SCALE GENOMIC DNA]</scope>
    <source>
        <strain evidence="9">ATCC BAA-1389 / DSM 22839 / S5</strain>
    </source>
</reference>
<dbReference type="Pfam" id="PF08279">
    <property type="entry name" value="HTH_11"/>
    <property type="match status" value="1"/>
</dbReference>
<keyword evidence="9" id="KW-1185">Reference proteome</keyword>
<comment type="similarity">
    <text evidence="6">Belongs to the biotin--protein ligase family.</text>
</comment>
<dbReference type="InParanoid" id="E6W0I8"/>
<keyword evidence="6" id="KW-0804">Transcription</keyword>
<dbReference type="InterPro" id="IPR030855">
    <property type="entry name" value="Bifunct_BirA"/>
</dbReference>
<evidence type="ECO:0000256" key="6">
    <source>
        <dbReference type="HAMAP-Rule" id="MF_00978"/>
    </source>
</evidence>
<evidence type="ECO:0000256" key="2">
    <source>
        <dbReference type="ARBA" id="ARBA00022741"/>
    </source>
</evidence>
<dbReference type="PANTHER" id="PTHR12835:SF5">
    <property type="entry name" value="BIOTIN--PROTEIN LIGASE"/>
    <property type="match status" value="1"/>
</dbReference>
<dbReference type="GO" id="GO:0003677">
    <property type="term" value="F:DNA binding"/>
    <property type="evidence" value="ECO:0007669"/>
    <property type="project" value="UniProtKB-UniRule"/>
</dbReference>
<evidence type="ECO:0000259" key="7">
    <source>
        <dbReference type="PROSITE" id="PS51733"/>
    </source>
</evidence>
<dbReference type="NCBIfam" id="TIGR00121">
    <property type="entry name" value="birA_ligase"/>
    <property type="match status" value="1"/>
</dbReference>
<proteinExistence type="inferred from homology"/>
<dbReference type="InterPro" id="IPR036388">
    <property type="entry name" value="WH-like_DNA-bd_sf"/>
</dbReference>
<feature type="domain" description="BPL/LPL catalytic" evidence="7">
    <location>
        <begin position="76"/>
        <end position="268"/>
    </location>
</feature>
<feature type="binding site" evidence="6">
    <location>
        <begin position="128"/>
        <end position="130"/>
    </location>
    <ligand>
        <name>biotin</name>
        <dbReference type="ChEBI" id="CHEBI:57586"/>
    </ligand>
</feature>
<feature type="binding site" evidence="6">
    <location>
        <begin position="100"/>
        <end position="102"/>
    </location>
    <ligand>
        <name>biotin</name>
        <dbReference type="ChEBI" id="CHEBI:57586"/>
    </ligand>
</feature>
<evidence type="ECO:0000313" key="9">
    <source>
        <dbReference type="Proteomes" id="UP000002572"/>
    </source>
</evidence>
<gene>
    <name evidence="6" type="primary">birA</name>
    <name evidence="8" type="ordered locus">Selin_0489</name>
</gene>
<comment type="function">
    <text evidence="6">Acts both as a biotin--[acetyl-CoA-carboxylase] ligase and a repressor.</text>
</comment>
<dbReference type="SUPFAM" id="SSF55681">
    <property type="entry name" value="Class II aaRS and biotin synthetases"/>
    <property type="match status" value="1"/>
</dbReference>
<keyword evidence="6" id="KW-0805">Transcription regulation</keyword>
<dbReference type="Gene3D" id="1.10.10.10">
    <property type="entry name" value="Winged helix-like DNA-binding domain superfamily/Winged helix DNA-binding domain"/>
    <property type="match status" value="1"/>
</dbReference>
<dbReference type="Gene3D" id="2.30.30.100">
    <property type="match status" value="1"/>
</dbReference>
<dbReference type="eggNOG" id="COG1654">
    <property type="taxonomic scope" value="Bacteria"/>
</dbReference>
<keyword evidence="6" id="KW-0238">DNA-binding</keyword>
<dbReference type="STRING" id="653733.Selin_0489"/>
<evidence type="ECO:0000256" key="1">
    <source>
        <dbReference type="ARBA" id="ARBA00022598"/>
    </source>
</evidence>
<dbReference type="GO" id="GO:0004077">
    <property type="term" value="F:biotin--[biotin carboxyl-carrier protein] ligase activity"/>
    <property type="evidence" value="ECO:0007669"/>
    <property type="project" value="UniProtKB-UniRule"/>
</dbReference>
<dbReference type="Pfam" id="PF02237">
    <property type="entry name" value="BPL_C"/>
    <property type="match status" value="1"/>
</dbReference>
<dbReference type="GO" id="GO:0006355">
    <property type="term" value="P:regulation of DNA-templated transcription"/>
    <property type="evidence" value="ECO:0007669"/>
    <property type="project" value="UniProtKB-UniRule"/>
</dbReference>
<keyword evidence="6" id="KW-0678">Repressor</keyword>
<dbReference type="InterPro" id="IPR004143">
    <property type="entry name" value="BPL_LPL_catalytic"/>
</dbReference>
<dbReference type="PROSITE" id="PS51733">
    <property type="entry name" value="BPL_LPL_CATALYTIC"/>
    <property type="match status" value="1"/>
</dbReference>
<dbReference type="Gene3D" id="3.30.930.10">
    <property type="entry name" value="Bira Bifunctional Protein, Domain 2"/>
    <property type="match status" value="1"/>
</dbReference>
<dbReference type="GO" id="GO:0005524">
    <property type="term" value="F:ATP binding"/>
    <property type="evidence" value="ECO:0007669"/>
    <property type="project" value="UniProtKB-UniRule"/>
</dbReference>
<keyword evidence="3 6" id="KW-0067">ATP-binding</keyword>
<evidence type="ECO:0000256" key="3">
    <source>
        <dbReference type="ARBA" id="ARBA00022840"/>
    </source>
</evidence>
<name>E6W0I8_DESIS</name>
<evidence type="ECO:0000256" key="5">
    <source>
        <dbReference type="ARBA" id="ARBA00047846"/>
    </source>
</evidence>
<dbReference type="InterPro" id="IPR013196">
    <property type="entry name" value="HTH_11"/>
</dbReference>
<dbReference type="EMBL" id="CP002432">
    <property type="protein sequence ID" value="ADU65240.1"/>
    <property type="molecule type" value="Genomic_DNA"/>
</dbReference>
<keyword evidence="1 6" id="KW-0436">Ligase</keyword>
<comment type="catalytic activity">
    <reaction evidence="5 6">
        <text>biotin + L-lysyl-[protein] + ATP = N(6)-biotinyl-L-lysyl-[protein] + AMP + diphosphate + H(+)</text>
        <dbReference type="Rhea" id="RHEA:11756"/>
        <dbReference type="Rhea" id="RHEA-COMP:9752"/>
        <dbReference type="Rhea" id="RHEA-COMP:10505"/>
        <dbReference type="ChEBI" id="CHEBI:15378"/>
        <dbReference type="ChEBI" id="CHEBI:29969"/>
        <dbReference type="ChEBI" id="CHEBI:30616"/>
        <dbReference type="ChEBI" id="CHEBI:33019"/>
        <dbReference type="ChEBI" id="CHEBI:57586"/>
        <dbReference type="ChEBI" id="CHEBI:83144"/>
        <dbReference type="ChEBI" id="CHEBI:456215"/>
        <dbReference type="EC" id="6.3.4.15"/>
    </reaction>
</comment>
<feature type="binding site" evidence="6">
    <location>
        <position position="124"/>
    </location>
    <ligand>
        <name>biotin</name>
        <dbReference type="ChEBI" id="CHEBI:57586"/>
    </ligand>
</feature>
<dbReference type="CDD" id="cd16442">
    <property type="entry name" value="BPL"/>
    <property type="match status" value="1"/>
</dbReference>
<dbReference type="Proteomes" id="UP000002572">
    <property type="component" value="Chromosome"/>
</dbReference>
<accession>E6W0I8</accession>
<dbReference type="KEGG" id="din:Selin_0489"/>
<dbReference type="SUPFAM" id="SSF50037">
    <property type="entry name" value="C-terminal domain of transcriptional repressors"/>
    <property type="match status" value="1"/>
</dbReference>
<organism evidence="8 9">
    <name type="scientific">Desulfurispirillum indicum (strain ATCC BAA-1389 / DSM 22839 / S5)</name>
    <dbReference type="NCBI Taxonomy" id="653733"/>
    <lineage>
        <taxon>Bacteria</taxon>
        <taxon>Pseudomonadati</taxon>
        <taxon>Chrysiogenota</taxon>
        <taxon>Chrysiogenia</taxon>
        <taxon>Chrysiogenales</taxon>
        <taxon>Chrysiogenaceae</taxon>
        <taxon>Desulfurispirillum</taxon>
    </lineage>
</organism>
<dbReference type="InterPro" id="IPR003142">
    <property type="entry name" value="BPL_C"/>
</dbReference>
<dbReference type="InterPro" id="IPR045864">
    <property type="entry name" value="aa-tRNA-synth_II/BPL/LPL"/>
</dbReference>
<evidence type="ECO:0000256" key="4">
    <source>
        <dbReference type="ARBA" id="ARBA00023267"/>
    </source>
</evidence>
<dbReference type="HOGENOM" id="CLU_051096_0_0_0"/>
<dbReference type="GO" id="GO:0005737">
    <property type="term" value="C:cytoplasm"/>
    <property type="evidence" value="ECO:0007669"/>
    <property type="project" value="TreeGrafter"/>
</dbReference>
<dbReference type="InterPro" id="IPR036390">
    <property type="entry name" value="WH_DNA-bd_sf"/>
</dbReference>
<dbReference type="InterPro" id="IPR004408">
    <property type="entry name" value="Biotin_CoA_COase_ligase"/>
</dbReference>
<dbReference type="AlphaFoldDB" id="E6W0I8"/>
<feature type="binding site" evidence="6">
    <location>
        <position position="195"/>
    </location>
    <ligand>
        <name>biotin</name>
        <dbReference type="ChEBI" id="CHEBI:57586"/>
    </ligand>
</feature>
<protein>
    <recommendedName>
        <fullName evidence="6">Bifunctional ligase/repressor BirA</fullName>
    </recommendedName>
    <alternativeName>
        <fullName evidence="6">Biotin--[acetyl-CoA-carboxylase] ligase</fullName>
        <ecNumber evidence="6">6.3.4.15</ecNumber>
    </alternativeName>
    <alternativeName>
        <fullName evidence="6">Biotin--protein ligase</fullName>
    </alternativeName>
    <alternativeName>
        <fullName evidence="6">Biotin-[acetyl-CoA carboxylase] synthetase</fullName>
    </alternativeName>
</protein>